<evidence type="ECO:0000256" key="1">
    <source>
        <dbReference type="SAM" id="MobiDB-lite"/>
    </source>
</evidence>
<keyword evidence="4" id="KW-1185">Reference proteome</keyword>
<reference evidence="3" key="2">
    <citation type="submission" date="2020-11" db="EMBL/GenBank/DDBJ databases">
        <title>Whole genome sequencing of Colletotrichum sp.</title>
        <authorList>
            <person name="Li H."/>
        </authorList>
    </citation>
    <scope>NUCLEOTIDE SEQUENCE</scope>
    <source>
        <strain evidence="3">CkLH20</strain>
    </source>
</reference>
<dbReference type="OrthoDB" id="2362516at2759"/>
<feature type="compositionally biased region" description="Low complexity" evidence="1">
    <location>
        <begin position="462"/>
        <end position="475"/>
    </location>
</feature>
<dbReference type="Proteomes" id="UP000781932">
    <property type="component" value="Unassembled WGS sequence"/>
</dbReference>
<feature type="region of interest" description="Disordered" evidence="1">
    <location>
        <begin position="450"/>
        <end position="498"/>
    </location>
</feature>
<dbReference type="AlphaFoldDB" id="A0A9P6I0I5"/>
<feature type="compositionally biased region" description="Polar residues" evidence="1">
    <location>
        <begin position="74"/>
        <end position="118"/>
    </location>
</feature>
<feature type="region of interest" description="Disordered" evidence="1">
    <location>
        <begin position="43"/>
        <end position="236"/>
    </location>
</feature>
<gene>
    <name evidence="3" type="ORF">CkaCkLH20_09034</name>
</gene>
<feature type="compositionally biased region" description="Polar residues" evidence="1">
    <location>
        <begin position="143"/>
        <end position="174"/>
    </location>
</feature>
<feature type="compositionally biased region" description="Polar residues" evidence="1">
    <location>
        <begin position="43"/>
        <end position="64"/>
    </location>
</feature>
<dbReference type="EMBL" id="JAATWM020000031">
    <property type="protein sequence ID" value="KAF9873575.1"/>
    <property type="molecule type" value="Genomic_DNA"/>
</dbReference>
<evidence type="ECO:0000256" key="2">
    <source>
        <dbReference type="SAM" id="SignalP"/>
    </source>
</evidence>
<feature type="compositionally biased region" description="Low complexity" evidence="1">
    <location>
        <begin position="128"/>
        <end position="137"/>
    </location>
</feature>
<dbReference type="RefSeq" id="XP_038743036.1">
    <property type="nucleotide sequence ID" value="XM_038891749.1"/>
</dbReference>
<keyword evidence="2" id="KW-0732">Signal</keyword>
<evidence type="ECO:0000313" key="3">
    <source>
        <dbReference type="EMBL" id="KAF9873575.1"/>
    </source>
</evidence>
<protein>
    <recommendedName>
        <fullName evidence="5">Carbohydrate-binding module family 19 domain-containing protein</fullName>
    </recommendedName>
</protein>
<dbReference type="GeneID" id="62164823"/>
<accession>A0A9P6I0I5</accession>
<sequence>MLSSIRIADVLLLLLISQTTQAGPVRRAERLFGRGWNSTASAVTSLHSTSSTAPDPTDLSTSAKPVTAQKEDGSTPSPIFTTLDDQPRSSPAATQPVGQGPPTTVAQSITESPSTTGTEPVFLPPPLSTISISSTTSGAGQDGSITSGAATLPPTFSSISLPPFPTTNARNTTAVPADGERGASPGQTMQSSLSFAFPVPGQTTAASTAPAEQPAASSTSAPELSTTASSPEASTTSAAITSTLTAQPSAATLKVTGTPLVGVPTIETSIPAATATVSPEVAASNLANAKTFNSIFATLTEQSACSAGQVACVKGNKAKCGSDGAFEIETCEAGTSCFALPMNTTEGVIIKCYDPALARNILGDSVTAPAPGSSTSAPAQAPPASGVVSEIRTTVTPTSVVVSTVSVKVPEATSPAAPIATATSTVLVEAPEPTSTPGVTTTVFITRTIDRESSTATEKEPTTTTGGDETTLITSTRRRTRSSTSAPESTAPAATETTTITDTLTFAPIPSTVPTFLVGAKATDAPAPGVVTVRVTVTEKEIVTVTTTAKNIETLILTVTKIQ</sequence>
<feature type="chain" id="PRO_5040270255" description="Carbohydrate-binding module family 19 domain-containing protein" evidence="2">
    <location>
        <begin position="23"/>
        <end position="563"/>
    </location>
</feature>
<evidence type="ECO:0008006" key="5">
    <source>
        <dbReference type="Google" id="ProtNLM"/>
    </source>
</evidence>
<feature type="signal peptide" evidence="2">
    <location>
        <begin position="1"/>
        <end position="22"/>
    </location>
</feature>
<feature type="compositionally biased region" description="Basic and acidic residues" evidence="1">
    <location>
        <begin position="450"/>
        <end position="461"/>
    </location>
</feature>
<reference evidence="3" key="1">
    <citation type="submission" date="2020-03" db="EMBL/GenBank/DDBJ databases">
        <authorList>
            <person name="He L."/>
        </authorList>
    </citation>
    <scope>NUCLEOTIDE SEQUENCE</scope>
    <source>
        <strain evidence="3">CkLH20</strain>
    </source>
</reference>
<feature type="compositionally biased region" description="Low complexity" evidence="1">
    <location>
        <begin position="482"/>
        <end position="498"/>
    </location>
</feature>
<proteinExistence type="predicted"/>
<feature type="compositionally biased region" description="Polar residues" evidence="1">
    <location>
        <begin position="185"/>
        <end position="194"/>
    </location>
</feature>
<evidence type="ECO:0000313" key="4">
    <source>
        <dbReference type="Proteomes" id="UP000781932"/>
    </source>
</evidence>
<organism evidence="3 4">
    <name type="scientific">Colletotrichum karsti</name>
    <dbReference type="NCBI Taxonomy" id="1095194"/>
    <lineage>
        <taxon>Eukaryota</taxon>
        <taxon>Fungi</taxon>
        <taxon>Dikarya</taxon>
        <taxon>Ascomycota</taxon>
        <taxon>Pezizomycotina</taxon>
        <taxon>Sordariomycetes</taxon>
        <taxon>Hypocreomycetidae</taxon>
        <taxon>Glomerellales</taxon>
        <taxon>Glomerellaceae</taxon>
        <taxon>Colletotrichum</taxon>
        <taxon>Colletotrichum boninense species complex</taxon>
    </lineage>
</organism>
<name>A0A9P6I0I5_9PEZI</name>
<feature type="compositionally biased region" description="Low complexity" evidence="1">
    <location>
        <begin position="202"/>
        <end position="236"/>
    </location>
</feature>
<comment type="caution">
    <text evidence="3">The sequence shown here is derived from an EMBL/GenBank/DDBJ whole genome shotgun (WGS) entry which is preliminary data.</text>
</comment>